<dbReference type="EMBL" id="JBJHZX010000060">
    <property type="protein sequence ID" value="MFL0198433.1"/>
    <property type="molecule type" value="Genomic_DNA"/>
</dbReference>
<accession>A0ABW8SRJ3</accession>
<proteinExistence type="predicted"/>
<sequence length="79" mass="8997">MDLQIIFQWHKVLHIILPIIIIPILKKRVGLLRACSIVFMVGLLKEVHDIVIVMDPLWESAVDMIFDLIGILLGIIATK</sequence>
<keyword evidence="2" id="KW-1185">Reference proteome</keyword>
<dbReference type="RefSeq" id="WP_406794541.1">
    <property type="nucleotide sequence ID" value="NZ_JBJHZX010000060.1"/>
</dbReference>
<organism evidence="1 2">
    <name type="scientific">Candidatus Clostridium eludens</name>
    <dbReference type="NCBI Taxonomy" id="3381663"/>
    <lineage>
        <taxon>Bacteria</taxon>
        <taxon>Bacillati</taxon>
        <taxon>Bacillota</taxon>
        <taxon>Clostridia</taxon>
        <taxon>Eubacteriales</taxon>
        <taxon>Clostridiaceae</taxon>
        <taxon>Clostridium</taxon>
    </lineage>
</organism>
<evidence type="ECO:0000313" key="2">
    <source>
        <dbReference type="Proteomes" id="UP001623660"/>
    </source>
</evidence>
<name>A0ABW8SRJ3_9CLOT</name>
<comment type="caution">
    <text evidence="1">The sequence shown here is derived from an EMBL/GenBank/DDBJ whole genome shotgun (WGS) entry which is preliminary data.</text>
</comment>
<protein>
    <recommendedName>
        <fullName evidence="3">VanZ-like domain-containing protein</fullName>
    </recommendedName>
</protein>
<evidence type="ECO:0008006" key="3">
    <source>
        <dbReference type="Google" id="ProtNLM"/>
    </source>
</evidence>
<reference evidence="1 2" key="1">
    <citation type="submission" date="2024-11" db="EMBL/GenBank/DDBJ databases">
        <authorList>
            <person name="Heng Y.C."/>
            <person name="Lim A.C.H."/>
            <person name="Lee J.K.Y."/>
            <person name="Kittelmann S."/>
        </authorList>
    </citation>
    <scope>NUCLEOTIDE SEQUENCE [LARGE SCALE GENOMIC DNA]</scope>
    <source>
        <strain evidence="1 2">WILCCON 0269</strain>
    </source>
</reference>
<gene>
    <name evidence="1" type="ORF">ACJDU8_23120</name>
</gene>
<dbReference type="Proteomes" id="UP001623660">
    <property type="component" value="Unassembled WGS sequence"/>
</dbReference>
<evidence type="ECO:0000313" key="1">
    <source>
        <dbReference type="EMBL" id="MFL0198433.1"/>
    </source>
</evidence>